<reference evidence="9" key="1">
    <citation type="submission" date="2012-12" db="EMBL/GenBank/DDBJ databases">
        <authorList>
            <person name="Hellsten U."/>
            <person name="Grimwood J."/>
            <person name="Chapman J.A."/>
            <person name="Shapiro H."/>
            <person name="Aerts A."/>
            <person name="Otillar R.P."/>
            <person name="Terry A.Y."/>
            <person name="Boore J.L."/>
            <person name="Simakov O."/>
            <person name="Marletaz F."/>
            <person name="Cho S.-J."/>
            <person name="Edsinger-Gonzales E."/>
            <person name="Havlak P."/>
            <person name="Kuo D.-H."/>
            <person name="Larsson T."/>
            <person name="Lv J."/>
            <person name="Arendt D."/>
            <person name="Savage R."/>
            <person name="Osoegawa K."/>
            <person name="de Jong P."/>
            <person name="Lindberg D.R."/>
            <person name="Seaver E.C."/>
            <person name="Weisblat D.A."/>
            <person name="Putnam N.H."/>
            <person name="Grigoriev I.V."/>
            <person name="Rokhsar D.S."/>
        </authorList>
    </citation>
    <scope>NUCLEOTIDE SEQUENCE</scope>
    <source>
        <strain evidence="9">I ESC-2004</strain>
    </source>
</reference>
<protein>
    <recommendedName>
        <fullName evidence="4">Large ribosomal subunit protein eL28</fullName>
    </recommendedName>
    <alternativeName>
        <fullName evidence="5">60S ribosomal protein L28</fullName>
    </alternativeName>
</protein>
<evidence type="ECO:0000256" key="3">
    <source>
        <dbReference type="ARBA" id="ARBA00023274"/>
    </source>
</evidence>
<organism evidence="7">
    <name type="scientific">Capitella teleta</name>
    <name type="common">Polychaete worm</name>
    <dbReference type="NCBI Taxonomy" id="283909"/>
    <lineage>
        <taxon>Eukaryota</taxon>
        <taxon>Metazoa</taxon>
        <taxon>Spiralia</taxon>
        <taxon>Lophotrochozoa</taxon>
        <taxon>Annelida</taxon>
        <taxon>Polychaeta</taxon>
        <taxon>Sedentaria</taxon>
        <taxon>Scolecida</taxon>
        <taxon>Capitellidae</taxon>
        <taxon>Capitella</taxon>
    </lineage>
</organism>
<keyword evidence="2" id="KW-0689">Ribosomal protein</keyword>
<sequence length="101" mass="11026">FSREPNNLKSRHSFYHNGLIHPRTVGVEAAPGGKGVVLVTRNARKANNRPAKGVSRTELKRGQRATLRAISNSLKAYRPDLKKVGSSCHSDLHSRMAGVSP</sequence>
<dbReference type="AlphaFoldDB" id="R7V1M3"/>
<evidence type="ECO:0000256" key="4">
    <source>
        <dbReference type="ARBA" id="ARBA00035223"/>
    </source>
</evidence>
<proteinExistence type="inferred from homology"/>
<evidence type="ECO:0000256" key="2">
    <source>
        <dbReference type="ARBA" id="ARBA00022980"/>
    </source>
</evidence>
<evidence type="ECO:0000313" key="7">
    <source>
        <dbReference type="EMBL" id="ELU12412.1"/>
    </source>
</evidence>
<dbReference type="InterPro" id="IPR002672">
    <property type="entry name" value="Ribosomal_eL28"/>
</dbReference>
<dbReference type="GO" id="GO:0006412">
    <property type="term" value="P:translation"/>
    <property type="evidence" value="ECO:0007669"/>
    <property type="project" value="InterPro"/>
</dbReference>
<evidence type="ECO:0000256" key="5">
    <source>
        <dbReference type="ARBA" id="ARBA00035330"/>
    </source>
</evidence>
<evidence type="ECO:0000313" key="8">
    <source>
        <dbReference type="EnsemblMetazoa" id="CapteP105755"/>
    </source>
</evidence>
<gene>
    <name evidence="7" type="ORF">CAPTEDRAFT_105755</name>
</gene>
<dbReference type="EMBL" id="AMQN01039912">
    <property type="status" value="NOT_ANNOTATED_CDS"/>
    <property type="molecule type" value="Genomic_DNA"/>
</dbReference>
<dbReference type="Gene3D" id="3.30.390.110">
    <property type="match status" value="1"/>
</dbReference>
<dbReference type="OMA" id="GPQSYRQ"/>
<dbReference type="OrthoDB" id="338850at2759"/>
<dbReference type="PANTHER" id="PTHR10544">
    <property type="entry name" value="60S RIBOSOMAL PROTEIN L28"/>
    <property type="match status" value="1"/>
</dbReference>
<reference evidence="8" key="3">
    <citation type="submission" date="2015-06" db="UniProtKB">
        <authorList>
            <consortium name="EnsemblMetazoa"/>
        </authorList>
    </citation>
    <scope>IDENTIFICATION</scope>
</reference>
<dbReference type="GO" id="GO:0005840">
    <property type="term" value="C:ribosome"/>
    <property type="evidence" value="ECO:0007669"/>
    <property type="project" value="UniProtKB-KW"/>
</dbReference>
<feature type="non-terminal residue" evidence="7">
    <location>
        <position position="1"/>
    </location>
</feature>
<dbReference type="GO" id="GO:0003735">
    <property type="term" value="F:structural constituent of ribosome"/>
    <property type="evidence" value="ECO:0007669"/>
    <property type="project" value="InterPro"/>
</dbReference>
<dbReference type="EMBL" id="KB295981">
    <property type="protein sequence ID" value="ELU12412.1"/>
    <property type="molecule type" value="Genomic_DNA"/>
</dbReference>
<keyword evidence="9" id="KW-1185">Reference proteome</keyword>
<dbReference type="FunCoup" id="R7V1M3">
    <property type="interactions" value="1239"/>
</dbReference>
<name>R7V1M3_CAPTE</name>
<evidence type="ECO:0000256" key="1">
    <source>
        <dbReference type="ARBA" id="ARBA00007926"/>
    </source>
</evidence>
<accession>R7V1M3</accession>
<dbReference type="Pfam" id="PF01778">
    <property type="entry name" value="Ribosomal_L28e"/>
    <property type="match status" value="1"/>
</dbReference>
<evidence type="ECO:0000313" key="9">
    <source>
        <dbReference type="Proteomes" id="UP000014760"/>
    </source>
</evidence>
<evidence type="ECO:0000259" key="6">
    <source>
        <dbReference type="Pfam" id="PF01778"/>
    </source>
</evidence>
<dbReference type="HOGENOM" id="CLU_2298634_0_0_1"/>
<dbReference type="Proteomes" id="UP000014760">
    <property type="component" value="Unassembled WGS sequence"/>
</dbReference>
<dbReference type="STRING" id="283909.R7V1M3"/>
<keyword evidence="3" id="KW-0687">Ribonucleoprotein</keyword>
<feature type="domain" description="Ribosomal eL28/Mak16" evidence="6">
    <location>
        <begin position="1"/>
        <end position="83"/>
    </location>
</feature>
<reference evidence="7 9" key="2">
    <citation type="journal article" date="2013" name="Nature">
        <title>Insights into bilaterian evolution from three spiralian genomes.</title>
        <authorList>
            <person name="Simakov O."/>
            <person name="Marletaz F."/>
            <person name="Cho S.J."/>
            <person name="Edsinger-Gonzales E."/>
            <person name="Havlak P."/>
            <person name="Hellsten U."/>
            <person name="Kuo D.H."/>
            <person name="Larsson T."/>
            <person name="Lv J."/>
            <person name="Arendt D."/>
            <person name="Savage R."/>
            <person name="Osoegawa K."/>
            <person name="de Jong P."/>
            <person name="Grimwood J."/>
            <person name="Chapman J.A."/>
            <person name="Shapiro H."/>
            <person name="Aerts A."/>
            <person name="Otillar R.P."/>
            <person name="Terry A.Y."/>
            <person name="Boore J.L."/>
            <person name="Grigoriev I.V."/>
            <person name="Lindberg D.R."/>
            <person name="Seaver E.C."/>
            <person name="Weisblat D.A."/>
            <person name="Putnam N.H."/>
            <person name="Rokhsar D.S."/>
        </authorList>
    </citation>
    <scope>NUCLEOTIDE SEQUENCE</scope>
    <source>
        <strain evidence="7 9">I ESC-2004</strain>
    </source>
</reference>
<dbReference type="GO" id="GO:1990904">
    <property type="term" value="C:ribonucleoprotein complex"/>
    <property type="evidence" value="ECO:0007669"/>
    <property type="project" value="UniProtKB-KW"/>
</dbReference>
<dbReference type="EnsemblMetazoa" id="CapteT105755">
    <property type="protein sequence ID" value="CapteP105755"/>
    <property type="gene ID" value="CapteG105755"/>
</dbReference>
<comment type="similarity">
    <text evidence="1">Belongs to the eukaryotic ribosomal protein eL28 family.</text>
</comment>
<dbReference type="InterPro" id="IPR029004">
    <property type="entry name" value="Ribosomal_eL28/Mak16"/>
</dbReference>